<feature type="chain" id="PRO_5045094678" evidence="1">
    <location>
        <begin position="23"/>
        <end position="488"/>
    </location>
</feature>
<keyword evidence="1" id="KW-0732">Signal</keyword>
<dbReference type="CDD" id="cd07561">
    <property type="entry name" value="Peptidase_S41_CPP_like"/>
    <property type="match status" value="1"/>
</dbReference>
<dbReference type="Gene3D" id="2.30.42.10">
    <property type="match status" value="1"/>
</dbReference>
<name>A0ABT8WLV3_9FLAO</name>
<dbReference type="InterPro" id="IPR036034">
    <property type="entry name" value="PDZ_sf"/>
</dbReference>
<gene>
    <name evidence="3" type="ORF">Q4Q40_08055</name>
</gene>
<dbReference type="InterPro" id="IPR029045">
    <property type="entry name" value="ClpP/crotonase-like_dom_sf"/>
</dbReference>
<keyword evidence="4" id="KW-1185">Reference proteome</keyword>
<comment type="caution">
    <text evidence="3">The sequence shown here is derived from an EMBL/GenBank/DDBJ whole genome shotgun (WGS) entry which is preliminary data.</text>
</comment>
<feature type="signal peptide" evidence="1">
    <location>
        <begin position="1"/>
        <end position="22"/>
    </location>
</feature>
<dbReference type="SUPFAM" id="SSF50156">
    <property type="entry name" value="PDZ domain-like"/>
    <property type="match status" value="1"/>
</dbReference>
<feature type="domain" description="Tail specific protease" evidence="2">
    <location>
        <begin position="192"/>
        <end position="422"/>
    </location>
</feature>
<dbReference type="PANTHER" id="PTHR32060:SF22">
    <property type="entry name" value="CARBOXYL-TERMINAL-PROCESSING PEPTIDASE 3, CHLOROPLASTIC"/>
    <property type="match status" value="1"/>
</dbReference>
<dbReference type="SUPFAM" id="SSF52096">
    <property type="entry name" value="ClpP/crotonase"/>
    <property type="match status" value="1"/>
</dbReference>
<dbReference type="Pfam" id="PF18294">
    <property type="entry name" value="Pept_S41_N"/>
    <property type="match status" value="1"/>
</dbReference>
<dbReference type="EMBL" id="JAUOEL010000002">
    <property type="protein sequence ID" value="MDO5974134.1"/>
    <property type="molecule type" value="Genomic_DNA"/>
</dbReference>
<evidence type="ECO:0000313" key="4">
    <source>
        <dbReference type="Proteomes" id="UP001176806"/>
    </source>
</evidence>
<evidence type="ECO:0000256" key="1">
    <source>
        <dbReference type="SAM" id="SignalP"/>
    </source>
</evidence>
<evidence type="ECO:0000313" key="3">
    <source>
        <dbReference type="EMBL" id="MDO5974134.1"/>
    </source>
</evidence>
<dbReference type="InterPro" id="IPR041613">
    <property type="entry name" value="Pept_S41_N"/>
</dbReference>
<dbReference type="PANTHER" id="PTHR32060">
    <property type="entry name" value="TAIL-SPECIFIC PROTEASE"/>
    <property type="match status" value="1"/>
</dbReference>
<dbReference type="SMART" id="SM00245">
    <property type="entry name" value="TSPc"/>
    <property type="match status" value="1"/>
</dbReference>
<accession>A0ABT8WLV3</accession>
<dbReference type="Pfam" id="PF03572">
    <property type="entry name" value="Peptidase_S41"/>
    <property type="match status" value="1"/>
</dbReference>
<dbReference type="PROSITE" id="PS51257">
    <property type="entry name" value="PROKAR_LIPOPROTEIN"/>
    <property type="match status" value="1"/>
</dbReference>
<dbReference type="Gene3D" id="3.30.750.170">
    <property type="match status" value="1"/>
</dbReference>
<dbReference type="Proteomes" id="UP001176806">
    <property type="component" value="Unassembled WGS sequence"/>
</dbReference>
<dbReference type="RefSeq" id="WP_303301273.1">
    <property type="nucleotide sequence ID" value="NZ_BAABDA010000051.1"/>
</dbReference>
<organism evidence="3 4">
    <name type="scientific">Flavivirga jejuensis</name>
    <dbReference type="NCBI Taxonomy" id="870487"/>
    <lineage>
        <taxon>Bacteria</taxon>
        <taxon>Pseudomonadati</taxon>
        <taxon>Bacteroidota</taxon>
        <taxon>Flavobacteriia</taxon>
        <taxon>Flavobacteriales</taxon>
        <taxon>Flavobacteriaceae</taxon>
        <taxon>Flavivirga</taxon>
    </lineage>
</organism>
<dbReference type="InterPro" id="IPR005151">
    <property type="entry name" value="Tail-specific_protease"/>
</dbReference>
<proteinExistence type="predicted"/>
<protein>
    <submittedName>
        <fullName evidence="3">S41 family peptidase</fullName>
    </submittedName>
</protein>
<evidence type="ECO:0000259" key="2">
    <source>
        <dbReference type="SMART" id="SM00245"/>
    </source>
</evidence>
<dbReference type="Gene3D" id="3.90.226.10">
    <property type="entry name" value="2-enoyl-CoA Hydratase, Chain A, domain 1"/>
    <property type="match status" value="1"/>
</dbReference>
<reference evidence="3" key="1">
    <citation type="submission" date="2023-07" db="EMBL/GenBank/DDBJ databases">
        <title>Two novel species in the genus Flavivirga.</title>
        <authorList>
            <person name="Kwon K."/>
        </authorList>
    </citation>
    <scope>NUCLEOTIDE SEQUENCE</scope>
    <source>
        <strain evidence="3">KACC 14158</strain>
    </source>
</reference>
<sequence length="488" mass="54661">MKYFKPQILLLILTFLATSCFQDDDDIVVSSSDINDFVWKGMNSWYNWQSQVPDLSDSKDDNLAEYNAYLSQGQFANPENLFNSLVYQTGTVDRFSWFIEDYIVQEQQFQGISKSHGIQYGLVQTNSDDVVLYVRYVADDSPASNANIKRGDIINAVDGTILNISNYKSVLGNLSNETIKLSFVSENGGILTPIEDKTITSVVLSENPVYLTKVFDDIDGKKVGYLVYNGFRSSYNDELNAAFSFFKSENIDELILDLRINGGGSVPTSAYLASMIYAGAGLEKFADLKFNSKHDNEDGFYTFQNTLDVYDTNNNKTGEETINRLNTINNLYVLASYSTASASEMVINGLKPFIPVKVIGTTTYGKNVGSITLYDSPLTDFQDRSSANAGHLNAMQPIVFQIFNKNGESDYTQGFPPDIEVTEHQYLNNILPFGDENEIVLKAALDDIRGITIKSIATKKSSSFTKELDISFLDKKFEKEMYIENHTK</sequence>